<accession>A0A1W1Z3J5</accession>
<dbReference type="AlphaFoldDB" id="A0A1W1Z3J5"/>
<dbReference type="PROSITE" id="PS51257">
    <property type="entry name" value="PROKAR_LIPOPROTEIN"/>
    <property type="match status" value="1"/>
</dbReference>
<evidence type="ECO:0008006" key="5">
    <source>
        <dbReference type="Google" id="ProtNLM"/>
    </source>
</evidence>
<dbReference type="Proteomes" id="UP000192393">
    <property type="component" value="Unassembled WGS sequence"/>
</dbReference>
<dbReference type="STRING" id="1434700.SAMN06296427_102127"/>
<organism evidence="3 4">
    <name type="scientific">Moheibacter sediminis</name>
    <dbReference type="NCBI Taxonomy" id="1434700"/>
    <lineage>
        <taxon>Bacteria</taxon>
        <taxon>Pseudomonadati</taxon>
        <taxon>Bacteroidota</taxon>
        <taxon>Flavobacteriia</taxon>
        <taxon>Flavobacteriales</taxon>
        <taxon>Weeksellaceae</taxon>
        <taxon>Moheibacter</taxon>
    </lineage>
</organism>
<feature type="region of interest" description="Disordered" evidence="1">
    <location>
        <begin position="40"/>
        <end position="73"/>
    </location>
</feature>
<keyword evidence="2" id="KW-0732">Signal</keyword>
<evidence type="ECO:0000313" key="4">
    <source>
        <dbReference type="Proteomes" id="UP000192393"/>
    </source>
</evidence>
<reference evidence="4" key="1">
    <citation type="submission" date="2017-04" db="EMBL/GenBank/DDBJ databases">
        <authorList>
            <person name="Varghese N."/>
            <person name="Submissions S."/>
        </authorList>
    </citation>
    <scope>NUCLEOTIDE SEQUENCE [LARGE SCALE GENOMIC DNA]</scope>
    <source>
        <strain evidence="4">CGMCC 1.12708</strain>
    </source>
</reference>
<proteinExistence type="predicted"/>
<evidence type="ECO:0000256" key="2">
    <source>
        <dbReference type="SAM" id="SignalP"/>
    </source>
</evidence>
<feature type="signal peptide" evidence="2">
    <location>
        <begin position="1"/>
        <end position="18"/>
    </location>
</feature>
<keyword evidence="4" id="KW-1185">Reference proteome</keyword>
<gene>
    <name evidence="3" type="ORF">SAMN06296427_102127</name>
</gene>
<protein>
    <recommendedName>
        <fullName evidence="5">Lipoprotein</fullName>
    </recommendedName>
</protein>
<name>A0A1W1Z3J5_9FLAO</name>
<evidence type="ECO:0000313" key="3">
    <source>
        <dbReference type="EMBL" id="SMC42528.1"/>
    </source>
</evidence>
<evidence type="ECO:0000256" key="1">
    <source>
        <dbReference type="SAM" id="MobiDB-lite"/>
    </source>
</evidence>
<feature type="chain" id="PRO_5013048758" description="Lipoprotein" evidence="2">
    <location>
        <begin position="19"/>
        <end position="73"/>
    </location>
</feature>
<sequence length="73" mass="7995">MKRTILLMGIIASFFVLTSCLDNEEFDFVPKAAETDNIYYERGGDKNDSIPSDSTGTVRPPTGGEQGQNPIKP</sequence>
<dbReference type="RefSeq" id="WP_084016225.1">
    <property type="nucleotide sequence ID" value="NZ_FWXS01000002.1"/>
</dbReference>
<dbReference type="EMBL" id="FWXS01000002">
    <property type="protein sequence ID" value="SMC42528.1"/>
    <property type="molecule type" value="Genomic_DNA"/>
</dbReference>